<evidence type="ECO:0000256" key="1">
    <source>
        <dbReference type="SAM" id="Phobius"/>
    </source>
</evidence>
<protein>
    <submittedName>
        <fullName evidence="2">Uncharacterized protein</fullName>
    </submittedName>
</protein>
<dbReference type="Proteomes" id="UP000076842">
    <property type="component" value="Unassembled WGS sequence"/>
</dbReference>
<feature type="transmembrane region" description="Helical" evidence="1">
    <location>
        <begin position="54"/>
        <end position="73"/>
    </location>
</feature>
<keyword evidence="1" id="KW-0472">Membrane</keyword>
<sequence>MIGLVAPSGALLSQTPSFLLSPTYPLLFLAGEVLVYFCPPLPSPSLPTELPLSVLDAFTRVGLLTTLAFGPIVSHPVREVAQSPLALILASILLANGGFFLVSCASMLSPHGWKVATPNELRPWGWTAVDLWSAGLVTSAFAIMTDAQPWWSLVRNRLLHTCASLFLGSKSYPDGSKLNTDEARSICLLILIVLFAARALWNHGSPFLQTLRTV</sequence>
<keyword evidence="3" id="KW-1185">Reference proteome</keyword>
<dbReference type="OrthoDB" id="3192156at2759"/>
<dbReference type="EMBL" id="KV423921">
    <property type="protein sequence ID" value="KZT61725.1"/>
    <property type="molecule type" value="Genomic_DNA"/>
</dbReference>
<proteinExistence type="predicted"/>
<name>A0A165JE59_9BASI</name>
<feature type="transmembrane region" description="Helical" evidence="1">
    <location>
        <begin position="183"/>
        <end position="201"/>
    </location>
</feature>
<feature type="transmembrane region" description="Helical" evidence="1">
    <location>
        <begin position="85"/>
        <end position="108"/>
    </location>
</feature>
<dbReference type="InParanoid" id="A0A165JE59"/>
<evidence type="ECO:0000313" key="2">
    <source>
        <dbReference type="EMBL" id="KZT61725.1"/>
    </source>
</evidence>
<keyword evidence="1" id="KW-0812">Transmembrane</keyword>
<gene>
    <name evidence="2" type="ORF">CALCODRAFT_490980</name>
</gene>
<dbReference type="AlphaFoldDB" id="A0A165JE59"/>
<reference evidence="2 3" key="1">
    <citation type="journal article" date="2016" name="Mol. Biol. Evol.">
        <title>Comparative Genomics of Early-Diverging Mushroom-Forming Fungi Provides Insights into the Origins of Lignocellulose Decay Capabilities.</title>
        <authorList>
            <person name="Nagy L.G."/>
            <person name="Riley R."/>
            <person name="Tritt A."/>
            <person name="Adam C."/>
            <person name="Daum C."/>
            <person name="Floudas D."/>
            <person name="Sun H."/>
            <person name="Yadav J.S."/>
            <person name="Pangilinan J."/>
            <person name="Larsson K.H."/>
            <person name="Matsuura K."/>
            <person name="Barry K."/>
            <person name="Labutti K."/>
            <person name="Kuo R."/>
            <person name="Ohm R.A."/>
            <person name="Bhattacharya S.S."/>
            <person name="Shirouzu T."/>
            <person name="Yoshinaga Y."/>
            <person name="Martin F.M."/>
            <person name="Grigoriev I.V."/>
            <person name="Hibbett D.S."/>
        </authorList>
    </citation>
    <scope>NUCLEOTIDE SEQUENCE [LARGE SCALE GENOMIC DNA]</scope>
    <source>
        <strain evidence="2 3">HHB12733</strain>
    </source>
</reference>
<keyword evidence="1" id="KW-1133">Transmembrane helix</keyword>
<organism evidence="2 3">
    <name type="scientific">Calocera cornea HHB12733</name>
    <dbReference type="NCBI Taxonomy" id="1353952"/>
    <lineage>
        <taxon>Eukaryota</taxon>
        <taxon>Fungi</taxon>
        <taxon>Dikarya</taxon>
        <taxon>Basidiomycota</taxon>
        <taxon>Agaricomycotina</taxon>
        <taxon>Dacrymycetes</taxon>
        <taxon>Dacrymycetales</taxon>
        <taxon>Dacrymycetaceae</taxon>
        <taxon>Calocera</taxon>
    </lineage>
</organism>
<evidence type="ECO:0000313" key="3">
    <source>
        <dbReference type="Proteomes" id="UP000076842"/>
    </source>
</evidence>
<accession>A0A165JE59</accession>